<feature type="transmembrane region" description="Helical" evidence="1">
    <location>
        <begin position="70"/>
        <end position="92"/>
    </location>
</feature>
<dbReference type="Proteomes" id="UP000808038">
    <property type="component" value="Unassembled WGS sequence"/>
</dbReference>
<protein>
    <recommendedName>
        <fullName evidence="5">TraX protein</fullName>
    </recommendedName>
</protein>
<evidence type="ECO:0000313" key="3">
    <source>
        <dbReference type="EMBL" id="MBJ7639713.1"/>
    </source>
</evidence>
<dbReference type="RefSeq" id="WP_056973764.1">
    <property type="nucleotide sequence ID" value="NZ_ALXH01000105.1"/>
</dbReference>
<feature type="transmembrane region" description="Helical" evidence="1">
    <location>
        <begin position="130"/>
        <end position="154"/>
    </location>
</feature>
<dbReference type="InterPro" id="IPR008875">
    <property type="entry name" value="TraX"/>
</dbReference>
<keyword evidence="1" id="KW-0472">Membrane</keyword>
<accession>A0A358ML58</accession>
<feature type="transmembrane region" description="Helical" evidence="1">
    <location>
        <begin position="160"/>
        <end position="185"/>
    </location>
</feature>
<name>A0A358ML58_WEICO</name>
<comment type="caution">
    <text evidence="3">The sequence shown here is derived from an EMBL/GenBank/DDBJ whole genome shotgun (WGS) entry which is preliminary data.</text>
</comment>
<organism evidence="3 4">
    <name type="scientific">Weissella confusa</name>
    <name type="common">Lactobacillus confusus</name>
    <dbReference type="NCBI Taxonomy" id="1583"/>
    <lineage>
        <taxon>Bacteria</taxon>
        <taxon>Bacillati</taxon>
        <taxon>Bacillota</taxon>
        <taxon>Bacilli</taxon>
        <taxon>Lactobacillales</taxon>
        <taxon>Lactobacillaceae</taxon>
        <taxon>Weissella</taxon>
    </lineage>
</organism>
<feature type="transmembrane region" description="Helical" evidence="1">
    <location>
        <begin position="9"/>
        <end position="26"/>
    </location>
</feature>
<keyword evidence="1" id="KW-1133">Transmembrane helix</keyword>
<gene>
    <name evidence="3" type="ORF">HAU20_10040</name>
    <name evidence="2" type="ORF">HAU43_09680</name>
</gene>
<dbReference type="Proteomes" id="UP000728106">
    <property type="component" value="Unassembled WGS sequence"/>
</dbReference>
<dbReference type="OrthoDB" id="9781069at2"/>
<feature type="transmembrane region" description="Helical" evidence="1">
    <location>
        <begin position="41"/>
        <end position="58"/>
    </location>
</feature>
<sequence length="269" mass="30791">MLDKLQEKYGLTSFTLKMIGIVLMVADHTHEMFSYVGAPDWLNMLGRIVAPIFLFLAAEGFHYTHSRVGYLRNLLIGFWITNVVIMILQQALPNDHVVMINSIFGTLFLTIIAMWTWDSLKHPKQEPKRFAWGLLGLAFLVFGPVLALTLLNAASASQNMFLIILSSSVIPTALTVEGGIGWILLGLVFHIFRDKRWIGLTIFVIFSLFLLWQSAMHGFSDYQWMMIFATPLLALYNGKQGRKDKWFFYIFYPTHIAVLYIISTVFFAH</sequence>
<feature type="transmembrane region" description="Helical" evidence="1">
    <location>
        <begin position="197"/>
        <end position="216"/>
    </location>
</feature>
<dbReference type="EMBL" id="JAAOCP010000015">
    <property type="protein sequence ID" value="MBJ7639713.1"/>
    <property type="molecule type" value="Genomic_DNA"/>
</dbReference>
<evidence type="ECO:0008006" key="5">
    <source>
        <dbReference type="Google" id="ProtNLM"/>
    </source>
</evidence>
<feature type="transmembrane region" description="Helical" evidence="1">
    <location>
        <begin position="246"/>
        <end position="268"/>
    </location>
</feature>
<proteinExistence type="predicted"/>
<dbReference type="AlphaFoldDB" id="A0A358ML58"/>
<dbReference type="Pfam" id="PF05857">
    <property type="entry name" value="TraX"/>
    <property type="match status" value="1"/>
</dbReference>
<feature type="transmembrane region" description="Helical" evidence="1">
    <location>
        <begin position="98"/>
        <end position="118"/>
    </location>
</feature>
<keyword evidence="1" id="KW-0812">Transmembrane</keyword>
<dbReference type="EMBL" id="JAAOCX010000015">
    <property type="protein sequence ID" value="MBJ7633350.1"/>
    <property type="molecule type" value="Genomic_DNA"/>
</dbReference>
<keyword evidence="4" id="KW-1185">Reference proteome</keyword>
<reference evidence="3" key="1">
    <citation type="submission" date="2020-02" db="EMBL/GenBank/DDBJ databases">
        <authorList>
            <person name="Fontana A."/>
            <person name="Patrone V."/>
            <person name="Morelli L."/>
        </authorList>
    </citation>
    <scope>NUCLEOTIDE SEQUENCE</scope>
    <source>
        <strain evidence="2">CCUG 30943</strain>
        <strain evidence="3">CCUG 43002</strain>
    </source>
</reference>
<feature type="transmembrane region" description="Helical" evidence="1">
    <location>
        <begin position="222"/>
        <end position="239"/>
    </location>
</feature>
<evidence type="ECO:0000313" key="4">
    <source>
        <dbReference type="Proteomes" id="UP000728106"/>
    </source>
</evidence>
<evidence type="ECO:0000256" key="1">
    <source>
        <dbReference type="SAM" id="Phobius"/>
    </source>
</evidence>
<reference evidence="3 4" key="2">
    <citation type="journal article" date="2021" name="Int. J. Food Microbiol.">
        <title>Safety demonstration of a microbial species for use in the food chain: Weissella confusa.</title>
        <authorList>
            <person name="Bourdichon F."/>
            <person name="Patrone V."/>
            <person name="Fontana A."/>
            <person name="Milani G."/>
            <person name="Morelli L."/>
        </authorList>
    </citation>
    <scope>NUCLEOTIDE SEQUENCE [LARGE SCALE GENOMIC DNA]</scope>
    <source>
        <strain evidence="2">CCUG 30943</strain>
        <strain evidence="3 4">CCUG 43002</strain>
    </source>
</reference>
<dbReference type="GeneID" id="57979833"/>
<evidence type="ECO:0000313" key="2">
    <source>
        <dbReference type="EMBL" id="MBJ7633350.1"/>
    </source>
</evidence>